<protein>
    <recommendedName>
        <fullName evidence="6">BHLH domain-containing protein</fullName>
    </recommendedName>
</protein>
<keyword evidence="3" id="KW-0804">Transcription</keyword>
<gene>
    <name evidence="7" type="ORF">CTI12_AA344800</name>
</gene>
<dbReference type="GO" id="GO:0003700">
    <property type="term" value="F:DNA-binding transcription factor activity"/>
    <property type="evidence" value="ECO:0007669"/>
    <property type="project" value="TreeGrafter"/>
</dbReference>
<dbReference type="AlphaFoldDB" id="A0A2U1MSL8"/>
<dbReference type="SMART" id="SM00353">
    <property type="entry name" value="HLH"/>
    <property type="match status" value="1"/>
</dbReference>
<dbReference type="PANTHER" id="PTHR12565:SF340">
    <property type="entry name" value="TRANSCRIPTION FACTOR BEE 3"/>
    <property type="match status" value="1"/>
</dbReference>
<feature type="compositionally biased region" description="Low complexity" evidence="5">
    <location>
        <begin position="104"/>
        <end position="113"/>
    </location>
</feature>
<keyword evidence="2" id="KW-0805">Transcription regulation</keyword>
<keyword evidence="8" id="KW-1185">Reference proteome</keyword>
<dbReference type="FunFam" id="4.10.280.10:FF:000100">
    <property type="entry name" value="Transcription factor BEE 3"/>
    <property type="match status" value="1"/>
</dbReference>
<dbReference type="PANTHER" id="PTHR12565">
    <property type="entry name" value="STEROL REGULATORY ELEMENT-BINDING PROTEIN"/>
    <property type="match status" value="1"/>
</dbReference>
<evidence type="ECO:0000256" key="2">
    <source>
        <dbReference type="ARBA" id="ARBA00023015"/>
    </source>
</evidence>
<proteinExistence type="predicted"/>
<evidence type="ECO:0000259" key="6">
    <source>
        <dbReference type="PROSITE" id="PS50888"/>
    </source>
</evidence>
<dbReference type="EMBL" id="PKPP01004466">
    <property type="protein sequence ID" value="PWA64232.1"/>
    <property type="molecule type" value="Genomic_DNA"/>
</dbReference>
<name>A0A2U1MSL8_ARTAN</name>
<dbReference type="OrthoDB" id="690068at2759"/>
<sequence>MEGFTSSFHSLKPSFSFIDIEQNMELFNQFSIQYDNSSMSTSQSFMGISNDNFMSQQVSPSLDQQFVQSFQPVFQHEKKNVMVIPEAAPMGPVLNGKRKSMDVSSSSSGNSSSHLVADCEIDGKKYQSSGKGKKAKVSDNGEAPKEVVHVRARRGQATDSHSIAERIRRGKINERLRCLQDIVPGCYKSMGMAVMLDEIINYVQSLQNQVEFLSSKLSEASRFQNFYSESMHIDAFQMGNVIEGLKLQRLEENGPVDQSFGPYPSLPYHRT</sequence>
<dbReference type="Pfam" id="PF00010">
    <property type="entry name" value="HLH"/>
    <property type="match status" value="1"/>
</dbReference>
<dbReference type="GO" id="GO:0046983">
    <property type="term" value="F:protein dimerization activity"/>
    <property type="evidence" value="ECO:0007669"/>
    <property type="project" value="InterPro"/>
</dbReference>
<dbReference type="PROSITE" id="PS50888">
    <property type="entry name" value="BHLH"/>
    <property type="match status" value="1"/>
</dbReference>
<dbReference type="InterPro" id="IPR024097">
    <property type="entry name" value="bHLH_ZIP_TF"/>
</dbReference>
<evidence type="ECO:0000256" key="4">
    <source>
        <dbReference type="ARBA" id="ARBA00023242"/>
    </source>
</evidence>
<dbReference type="InterPro" id="IPR036638">
    <property type="entry name" value="HLH_DNA-bd_sf"/>
</dbReference>
<accession>A0A2U1MSL8</accession>
<comment type="caution">
    <text evidence="7">The sequence shown here is derived from an EMBL/GenBank/DDBJ whole genome shotgun (WGS) entry which is preliminary data.</text>
</comment>
<feature type="domain" description="BHLH" evidence="6">
    <location>
        <begin position="156"/>
        <end position="206"/>
    </location>
</feature>
<dbReference type="Gene3D" id="4.10.280.10">
    <property type="entry name" value="Helix-loop-helix DNA-binding domain"/>
    <property type="match status" value="1"/>
</dbReference>
<feature type="region of interest" description="Disordered" evidence="5">
    <location>
        <begin position="93"/>
        <end position="115"/>
    </location>
</feature>
<comment type="subcellular location">
    <subcellularLocation>
        <location evidence="1">Nucleus</location>
    </subcellularLocation>
</comment>
<evidence type="ECO:0000256" key="5">
    <source>
        <dbReference type="SAM" id="MobiDB-lite"/>
    </source>
</evidence>
<evidence type="ECO:0000256" key="3">
    <source>
        <dbReference type="ARBA" id="ARBA00023163"/>
    </source>
</evidence>
<keyword evidence="4" id="KW-0539">Nucleus</keyword>
<dbReference type="InterPro" id="IPR011598">
    <property type="entry name" value="bHLH_dom"/>
</dbReference>
<evidence type="ECO:0000313" key="7">
    <source>
        <dbReference type="EMBL" id="PWA64232.1"/>
    </source>
</evidence>
<organism evidence="7 8">
    <name type="scientific">Artemisia annua</name>
    <name type="common">Sweet wormwood</name>
    <dbReference type="NCBI Taxonomy" id="35608"/>
    <lineage>
        <taxon>Eukaryota</taxon>
        <taxon>Viridiplantae</taxon>
        <taxon>Streptophyta</taxon>
        <taxon>Embryophyta</taxon>
        <taxon>Tracheophyta</taxon>
        <taxon>Spermatophyta</taxon>
        <taxon>Magnoliopsida</taxon>
        <taxon>eudicotyledons</taxon>
        <taxon>Gunneridae</taxon>
        <taxon>Pentapetalae</taxon>
        <taxon>asterids</taxon>
        <taxon>campanulids</taxon>
        <taxon>Asterales</taxon>
        <taxon>Asteraceae</taxon>
        <taxon>Asteroideae</taxon>
        <taxon>Anthemideae</taxon>
        <taxon>Artemisiinae</taxon>
        <taxon>Artemisia</taxon>
    </lineage>
</organism>
<dbReference type="Proteomes" id="UP000245207">
    <property type="component" value="Unassembled WGS sequence"/>
</dbReference>
<evidence type="ECO:0000313" key="8">
    <source>
        <dbReference type="Proteomes" id="UP000245207"/>
    </source>
</evidence>
<dbReference type="GO" id="GO:0005634">
    <property type="term" value="C:nucleus"/>
    <property type="evidence" value="ECO:0007669"/>
    <property type="project" value="UniProtKB-SubCell"/>
</dbReference>
<dbReference type="SUPFAM" id="SSF47459">
    <property type="entry name" value="HLH, helix-loop-helix DNA-binding domain"/>
    <property type="match status" value="1"/>
</dbReference>
<reference evidence="7 8" key="1">
    <citation type="journal article" date="2018" name="Mol. Plant">
        <title>The genome of Artemisia annua provides insight into the evolution of Asteraceae family and artemisinin biosynthesis.</title>
        <authorList>
            <person name="Shen Q."/>
            <person name="Zhang L."/>
            <person name="Liao Z."/>
            <person name="Wang S."/>
            <person name="Yan T."/>
            <person name="Shi P."/>
            <person name="Liu M."/>
            <person name="Fu X."/>
            <person name="Pan Q."/>
            <person name="Wang Y."/>
            <person name="Lv Z."/>
            <person name="Lu X."/>
            <person name="Zhang F."/>
            <person name="Jiang W."/>
            <person name="Ma Y."/>
            <person name="Chen M."/>
            <person name="Hao X."/>
            <person name="Li L."/>
            <person name="Tang Y."/>
            <person name="Lv G."/>
            <person name="Zhou Y."/>
            <person name="Sun X."/>
            <person name="Brodelius P.E."/>
            <person name="Rose J.K.C."/>
            <person name="Tang K."/>
        </authorList>
    </citation>
    <scope>NUCLEOTIDE SEQUENCE [LARGE SCALE GENOMIC DNA]</scope>
    <source>
        <strain evidence="8">cv. Huhao1</strain>
        <tissue evidence="7">Leaf</tissue>
    </source>
</reference>
<evidence type="ECO:0000256" key="1">
    <source>
        <dbReference type="ARBA" id="ARBA00004123"/>
    </source>
</evidence>
<dbReference type="STRING" id="35608.A0A2U1MSL8"/>